<protein>
    <recommendedName>
        <fullName evidence="12">Polygalacturonase</fullName>
    </recommendedName>
</protein>
<comment type="caution">
    <text evidence="10">The sequence shown here is derived from an EMBL/GenBank/DDBJ whole genome shotgun (WGS) entry which is preliminary data.</text>
</comment>
<proteinExistence type="inferred from homology"/>
<reference evidence="10 11" key="1">
    <citation type="journal article" date="2023" name="bioRxiv">
        <title>Genome report: Whole genome sequence and annotation of Penstemon davidsonii.</title>
        <authorList>
            <person name="Ostevik K.L."/>
            <person name="Alabady M."/>
            <person name="Zhang M."/>
            <person name="Rausher M.D."/>
        </authorList>
    </citation>
    <scope>NUCLEOTIDE SEQUENCE [LARGE SCALE GENOMIC DNA]</scope>
    <source>
        <strain evidence="10">DNT005</strain>
        <tissue evidence="10">Whole leaf</tissue>
    </source>
</reference>
<dbReference type="InterPro" id="IPR006626">
    <property type="entry name" value="PbH1"/>
</dbReference>
<dbReference type="Pfam" id="PF00295">
    <property type="entry name" value="Glyco_hydro_28"/>
    <property type="match status" value="2"/>
</dbReference>
<dbReference type="SUPFAM" id="SSF51126">
    <property type="entry name" value="Pectin lyase-like"/>
    <property type="match status" value="2"/>
</dbReference>
<gene>
    <name evidence="10" type="ORF">RD792_012801</name>
</gene>
<dbReference type="EMBL" id="JAYDYQ010002685">
    <property type="protein sequence ID" value="KAK4481889.1"/>
    <property type="molecule type" value="Genomic_DNA"/>
</dbReference>
<keyword evidence="4" id="KW-0964">Secreted</keyword>
<name>A0ABR0CYQ6_9LAMI</name>
<evidence type="ECO:0000256" key="4">
    <source>
        <dbReference type="ARBA" id="ARBA00022525"/>
    </source>
</evidence>
<comment type="subcellular location">
    <subcellularLocation>
        <location evidence="1">Secreted</location>
        <location evidence="1">Cell wall</location>
    </subcellularLocation>
</comment>
<evidence type="ECO:0000256" key="8">
    <source>
        <dbReference type="PROSITE-ProRule" id="PRU10052"/>
    </source>
</evidence>
<evidence type="ECO:0000313" key="10">
    <source>
        <dbReference type="EMBL" id="KAK4481889.1"/>
    </source>
</evidence>
<evidence type="ECO:0000256" key="7">
    <source>
        <dbReference type="ARBA" id="ARBA00023316"/>
    </source>
</evidence>
<dbReference type="InterPro" id="IPR011050">
    <property type="entry name" value="Pectin_lyase_fold/virulence"/>
</dbReference>
<keyword evidence="11" id="KW-1185">Reference proteome</keyword>
<organism evidence="10 11">
    <name type="scientific">Penstemon davidsonii</name>
    <dbReference type="NCBI Taxonomy" id="160366"/>
    <lineage>
        <taxon>Eukaryota</taxon>
        <taxon>Viridiplantae</taxon>
        <taxon>Streptophyta</taxon>
        <taxon>Embryophyta</taxon>
        <taxon>Tracheophyta</taxon>
        <taxon>Spermatophyta</taxon>
        <taxon>Magnoliopsida</taxon>
        <taxon>eudicotyledons</taxon>
        <taxon>Gunneridae</taxon>
        <taxon>Pentapetalae</taxon>
        <taxon>asterids</taxon>
        <taxon>lamiids</taxon>
        <taxon>Lamiales</taxon>
        <taxon>Plantaginaceae</taxon>
        <taxon>Cheloneae</taxon>
        <taxon>Penstemon</taxon>
    </lineage>
</organism>
<evidence type="ECO:0000313" key="11">
    <source>
        <dbReference type="Proteomes" id="UP001291926"/>
    </source>
</evidence>
<dbReference type="SMART" id="SM00710">
    <property type="entry name" value="PbH1"/>
    <property type="match status" value="9"/>
</dbReference>
<comment type="similarity">
    <text evidence="2 9">Belongs to the glycosyl hydrolase 28 family.</text>
</comment>
<dbReference type="PANTHER" id="PTHR31375">
    <property type="match status" value="1"/>
</dbReference>
<feature type="active site" evidence="8">
    <location>
        <position position="525"/>
    </location>
</feature>
<keyword evidence="3" id="KW-0134">Cell wall</keyword>
<feature type="active site" evidence="8">
    <location>
        <position position="239"/>
    </location>
</feature>
<evidence type="ECO:0000256" key="1">
    <source>
        <dbReference type="ARBA" id="ARBA00004191"/>
    </source>
</evidence>
<evidence type="ECO:0000256" key="6">
    <source>
        <dbReference type="ARBA" id="ARBA00023295"/>
    </source>
</evidence>
<sequence length="692" mass="74828">MLTIFMGLANVNVAHRYLNQQTTHNVITFGAVGNGRIDDSKAFQSAWKAACYGGSNIDSTIIIPFGKTFLLSPILFEGPCTSRSIAVEILGTIIAPPKSAWRDKGVGQWLRFHGVNGLNVYGSGSGHIDGRGQSWWGNGENSGPTALSFSSCNNLQVSGLKHTNSQRNHISINNCKGTTISKLTILAPQSSPNTDGIDISASTNLRIKHSFMATGDDCIAINGGTSNVRINDIACGPGHGISIGSLGKNGRHEEVEDIQVWNCTFRETQNGVRIKTWAESFAHILILCWALLASSMIVGARHHGHHHYPTPEIQSTTLDVTKFGATGNGKTDDSKAFKSAWKAACTSKLNSMKITVPGGKTFLLSPVGFEGPCNSRSITFEILGNIIAPKRSAWRKKGVDEWLYFHQVDGLTVVGNGQGLIDGRGYSWWKHALRFSHCNELHVSGLKHINSQKNHVSISACNNATISNLKMTAPKKSPNTDGIDISSSTNLRIHDCVMATGDDCIAINAGTSNVIISNILCGPGHGISIGSLGKNGRSDKVEVIQVTNCTFNRSANGVRIKTWQGGFGFARNISFSQITFIETDNPVIINQYYCPHKQCANKTSAVQVSDVTYKDIHGTTTSKNATINFSCSKTVPCTNIVVDDVNIKPVNPKNSTSAYCINAYGQAHETNPSVNCLMNDHSPRQNMDIYQY</sequence>
<dbReference type="InterPro" id="IPR012334">
    <property type="entry name" value="Pectin_lyas_fold"/>
</dbReference>
<accession>A0ABR0CYQ6</accession>
<keyword evidence="6 9" id="KW-0326">Glycosidase</keyword>
<dbReference type="Proteomes" id="UP001291926">
    <property type="component" value="Unassembled WGS sequence"/>
</dbReference>
<keyword evidence="5 9" id="KW-0378">Hydrolase</keyword>
<evidence type="ECO:0000256" key="5">
    <source>
        <dbReference type="ARBA" id="ARBA00022801"/>
    </source>
</evidence>
<keyword evidence="7" id="KW-0961">Cell wall biogenesis/degradation</keyword>
<evidence type="ECO:0000256" key="2">
    <source>
        <dbReference type="ARBA" id="ARBA00008834"/>
    </source>
</evidence>
<dbReference type="Gene3D" id="2.160.20.10">
    <property type="entry name" value="Single-stranded right-handed beta-helix, Pectin lyase-like"/>
    <property type="match status" value="2"/>
</dbReference>
<evidence type="ECO:0008006" key="12">
    <source>
        <dbReference type="Google" id="ProtNLM"/>
    </source>
</evidence>
<dbReference type="InterPro" id="IPR000743">
    <property type="entry name" value="Glyco_hydro_28"/>
</dbReference>
<evidence type="ECO:0000256" key="3">
    <source>
        <dbReference type="ARBA" id="ARBA00022512"/>
    </source>
</evidence>
<evidence type="ECO:0000256" key="9">
    <source>
        <dbReference type="RuleBase" id="RU361169"/>
    </source>
</evidence>
<dbReference type="PROSITE" id="PS00502">
    <property type="entry name" value="POLYGALACTURONASE"/>
    <property type="match status" value="2"/>
</dbReference>